<evidence type="ECO:0000313" key="9">
    <source>
        <dbReference type="RefSeq" id="XP_008591731.1"/>
    </source>
</evidence>
<proteinExistence type="predicted"/>
<dbReference type="Proteomes" id="UP000694923">
    <property type="component" value="Unplaced"/>
</dbReference>
<dbReference type="CDD" id="cd16591">
    <property type="entry name" value="RING-HC_TRIM5-like_C-IV"/>
    <property type="match status" value="1"/>
</dbReference>
<dbReference type="PANTHER" id="PTHR24103">
    <property type="entry name" value="E3 UBIQUITIN-PROTEIN LIGASE TRIM"/>
    <property type="match status" value="1"/>
</dbReference>
<protein>
    <submittedName>
        <fullName evidence="9">Tripartite motif-containing protein 5-like</fullName>
    </submittedName>
</protein>
<dbReference type="InterPro" id="IPR000315">
    <property type="entry name" value="Znf_B-box"/>
</dbReference>
<dbReference type="Gene3D" id="3.30.40.10">
    <property type="entry name" value="Zinc/RING finger domain, C3HC4 (zinc finger)"/>
    <property type="match status" value="2"/>
</dbReference>
<dbReference type="SUPFAM" id="SSF57845">
    <property type="entry name" value="B-box zinc-binding domain"/>
    <property type="match status" value="2"/>
</dbReference>
<feature type="domain" description="B box-type" evidence="7">
    <location>
        <begin position="241"/>
        <end position="288"/>
    </location>
</feature>
<reference evidence="9" key="1">
    <citation type="submission" date="2025-08" db="UniProtKB">
        <authorList>
            <consortium name="RefSeq"/>
        </authorList>
    </citation>
    <scope>IDENTIFICATION</scope>
</reference>
<feature type="coiled-coil region" evidence="5">
    <location>
        <begin position="283"/>
        <end position="349"/>
    </location>
</feature>
<dbReference type="InterPro" id="IPR013083">
    <property type="entry name" value="Znf_RING/FYVE/PHD"/>
</dbReference>
<evidence type="ECO:0000256" key="5">
    <source>
        <dbReference type="SAM" id="Coils"/>
    </source>
</evidence>
<keyword evidence="8" id="KW-1185">Reference proteome</keyword>
<dbReference type="RefSeq" id="XP_008591731.1">
    <property type="nucleotide sequence ID" value="XM_008593509.1"/>
</dbReference>
<dbReference type="SMART" id="SM00184">
    <property type="entry name" value="RING"/>
    <property type="match status" value="2"/>
</dbReference>
<evidence type="ECO:0000259" key="7">
    <source>
        <dbReference type="PROSITE" id="PS50119"/>
    </source>
</evidence>
<evidence type="ECO:0000256" key="3">
    <source>
        <dbReference type="ARBA" id="ARBA00022833"/>
    </source>
</evidence>
<evidence type="ECO:0000256" key="1">
    <source>
        <dbReference type="ARBA" id="ARBA00022723"/>
    </source>
</evidence>
<feature type="domain" description="RING-type" evidence="6">
    <location>
        <begin position="16"/>
        <end position="60"/>
    </location>
</feature>
<keyword evidence="1" id="KW-0479">Metal-binding</keyword>
<feature type="domain" description="B box-type" evidence="7">
    <location>
        <begin position="92"/>
        <end position="133"/>
    </location>
</feature>
<evidence type="ECO:0000313" key="8">
    <source>
        <dbReference type="Proteomes" id="UP000694923"/>
    </source>
</evidence>
<keyword evidence="2 4" id="KW-0863">Zinc-finger</keyword>
<dbReference type="InterPro" id="IPR050143">
    <property type="entry name" value="TRIM/RBCC"/>
</dbReference>
<feature type="domain" description="RING-type" evidence="6">
    <location>
        <begin position="119"/>
        <end position="208"/>
    </location>
</feature>
<name>A0ABM0SFU0_GALVR</name>
<dbReference type="CDD" id="cd19761">
    <property type="entry name" value="Bbox2_TRIM5-like"/>
    <property type="match status" value="1"/>
</dbReference>
<keyword evidence="5" id="KW-0175">Coiled coil</keyword>
<dbReference type="Gene3D" id="3.30.160.60">
    <property type="entry name" value="Classic Zinc Finger"/>
    <property type="match status" value="2"/>
</dbReference>
<evidence type="ECO:0000256" key="4">
    <source>
        <dbReference type="PROSITE-ProRule" id="PRU00024"/>
    </source>
</evidence>
<dbReference type="PROSITE" id="PS50119">
    <property type="entry name" value="ZF_BBOX"/>
    <property type="match status" value="2"/>
</dbReference>
<gene>
    <name evidence="9" type="primary">LOC103609157</name>
</gene>
<sequence>MASAFLENLKEEVTRPICLELLTEPVSLDCGHSFCQACITTNQKKSTVVQEGEGSCPVCRISDQIENLRPSRHLAKIVERVREVKLSPEEGQKVDHCAQHGEKLVLFCKKESKIICWLCEQCQEHLGHNMLLVEEVAQEYQEKIQAALEKLKKQQQEAEQLQTDVQEERTSWKPVSLDCGHNFCQACITANQKMSTVVQEGEGSCPVCLIRYQIENLRPSRYLANIVEMLREAKLSPEEGQKVDHCVCHGEKLRLFCKEDGKIICWLCERSPEHRGHHTFLTEEVVQEYQEKLQAALEKLKQQQQEAEKLEADIQAERTSWKNLIQYERETVQSEFEKLRAILDCEEQNQLQKLEKEERGILKILAESEIELAQQSQVVRDLISDVEHRLQGTAMEMLQ</sequence>
<accession>A0ABM0SFU0</accession>
<evidence type="ECO:0000259" key="6">
    <source>
        <dbReference type="PROSITE" id="PS50089"/>
    </source>
</evidence>
<feature type="coiled-coil region" evidence="5">
    <location>
        <begin position="130"/>
        <end position="171"/>
    </location>
</feature>
<dbReference type="PROSITE" id="PS00518">
    <property type="entry name" value="ZF_RING_1"/>
    <property type="match status" value="2"/>
</dbReference>
<dbReference type="GeneID" id="103609157"/>
<dbReference type="Pfam" id="PF13445">
    <property type="entry name" value="zf-RING_UBOX"/>
    <property type="match status" value="1"/>
</dbReference>
<evidence type="ECO:0000256" key="2">
    <source>
        <dbReference type="ARBA" id="ARBA00022771"/>
    </source>
</evidence>
<feature type="non-terminal residue" evidence="9">
    <location>
        <position position="399"/>
    </location>
</feature>
<dbReference type="SUPFAM" id="SSF57850">
    <property type="entry name" value="RING/U-box"/>
    <property type="match status" value="2"/>
</dbReference>
<dbReference type="Pfam" id="PF15227">
    <property type="entry name" value="zf-C3HC4_4"/>
    <property type="match status" value="1"/>
</dbReference>
<dbReference type="InterPro" id="IPR027370">
    <property type="entry name" value="Znf-RING_euk"/>
</dbReference>
<dbReference type="InterPro" id="IPR001841">
    <property type="entry name" value="Znf_RING"/>
</dbReference>
<organism evidence="8 9">
    <name type="scientific">Galeopterus variegatus</name>
    <name type="common">Malayan flying lemur</name>
    <name type="synonym">Cynocephalus variegatus</name>
    <dbReference type="NCBI Taxonomy" id="482537"/>
    <lineage>
        <taxon>Eukaryota</taxon>
        <taxon>Metazoa</taxon>
        <taxon>Chordata</taxon>
        <taxon>Craniata</taxon>
        <taxon>Vertebrata</taxon>
        <taxon>Euteleostomi</taxon>
        <taxon>Mammalia</taxon>
        <taxon>Eutheria</taxon>
        <taxon>Euarchontoglires</taxon>
        <taxon>Dermoptera</taxon>
        <taxon>Cynocephalidae</taxon>
        <taxon>Galeopterus</taxon>
    </lineage>
</organism>
<dbReference type="SMART" id="SM00336">
    <property type="entry name" value="BBOX"/>
    <property type="match status" value="2"/>
</dbReference>
<dbReference type="Pfam" id="PF00643">
    <property type="entry name" value="zf-B_box"/>
    <property type="match status" value="2"/>
</dbReference>
<dbReference type="InterPro" id="IPR017907">
    <property type="entry name" value="Znf_RING_CS"/>
</dbReference>
<dbReference type="PROSITE" id="PS50089">
    <property type="entry name" value="ZF_RING_2"/>
    <property type="match status" value="2"/>
</dbReference>
<keyword evidence="3" id="KW-0862">Zinc</keyword>